<protein>
    <submittedName>
        <fullName evidence="9">Glycosyl hydrolase</fullName>
    </submittedName>
</protein>
<evidence type="ECO:0000256" key="4">
    <source>
        <dbReference type="PIRSR" id="PIRSR606710-1"/>
    </source>
</evidence>
<comment type="similarity">
    <text evidence="1 6">Belongs to the glycosyl hydrolase 43 family.</text>
</comment>
<evidence type="ECO:0000256" key="2">
    <source>
        <dbReference type="ARBA" id="ARBA00022801"/>
    </source>
</evidence>
<evidence type="ECO:0000313" key="10">
    <source>
        <dbReference type="Proteomes" id="UP000032300"/>
    </source>
</evidence>
<gene>
    <name evidence="9" type="ORF">TS85_13075</name>
</gene>
<dbReference type="CDD" id="cd09001">
    <property type="entry name" value="GH43_FsAxh1-like"/>
    <property type="match status" value="1"/>
</dbReference>
<dbReference type="InterPro" id="IPR006710">
    <property type="entry name" value="Glyco_hydro_43"/>
</dbReference>
<dbReference type="InterPro" id="IPR041542">
    <property type="entry name" value="GH43_C2"/>
</dbReference>
<feature type="chain" id="PRO_5030903057" evidence="7">
    <location>
        <begin position="20"/>
        <end position="522"/>
    </location>
</feature>
<keyword evidence="2 6" id="KW-0378">Hydrolase</keyword>
<evidence type="ECO:0000256" key="6">
    <source>
        <dbReference type="RuleBase" id="RU361187"/>
    </source>
</evidence>
<evidence type="ECO:0000256" key="7">
    <source>
        <dbReference type="SAM" id="SignalP"/>
    </source>
</evidence>
<evidence type="ECO:0000259" key="8">
    <source>
        <dbReference type="Pfam" id="PF17851"/>
    </source>
</evidence>
<dbReference type="Gene3D" id="2.60.120.200">
    <property type="match status" value="1"/>
</dbReference>
<dbReference type="PANTHER" id="PTHR42812:SF12">
    <property type="entry name" value="BETA-XYLOSIDASE-RELATED"/>
    <property type="match status" value="1"/>
</dbReference>
<evidence type="ECO:0000256" key="1">
    <source>
        <dbReference type="ARBA" id="ARBA00009865"/>
    </source>
</evidence>
<dbReference type="Proteomes" id="UP000032300">
    <property type="component" value="Chromosome"/>
</dbReference>
<name>A0A7U4J940_9SPHN</name>
<reference evidence="9 10" key="2">
    <citation type="submission" date="2015-02" db="EMBL/GenBank/DDBJ databases">
        <title>The complete genome of Sphingomonas hengshuiensis sp. WHSC-8 isolated from soil of Hengshui Lake.</title>
        <authorList>
            <person name="Wei S."/>
            <person name="Guo J."/>
            <person name="Su C."/>
            <person name="Wu R."/>
            <person name="Zhang Z."/>
            <person name="Liang K."/>
            <person name="Li H."/>
            <person name="Wang T."/>
            <person name="Liu H."/>
            <person name="Zhang C."/>
            <person name="Li Z."/>
            <person name="Wang Q."/>
            <person name="Meng J."/>
        </authorList>
    </citation>
    <scope>NUCLEOTIDE SEQUENCE [LARGE SCALE GENOMIC DNA]</scope>
    <source>
        <strain evidence="9 10">WHSC-8</strain>
    </source>
</reference>
<dbReference type="AlphaFoldDB" id="A0A7U4J940"/>
<dbReference type="EMBL" id="CP010836">
    <property type="protein sequence ID" value="AJP72511.1"/>
    <property type="molecule type" value="Genomic_DNA"/>
</dbReference>
<keyword evidence="3 6" id="KW-0326">Glycosidase</keyword>
<dbReference type="KEGG" id="sphi:TS85_13075"/>
<feature type="signal peptide" evidence="7">
    <location>
        <begin position="1"/>
        <end position="19"/>
    </location>
</feature>
<feature type="domain" description="Beta-xylosidase C-terminal Concanavalin A-like" evidence="8">
    <location>
        <begin position="315"/>
        <end position="508"/>
    </location>
</feature>
<keyword evidence="7" id="KW-0732">Signal</keyword>
<evidence type="ECO:0000313" key="9">
    <source>
        <dbReference type="EMBL" id="AJP72511.1"/>
    </source>
</evidence>
<dbReference type="Gene3D" id="2.115.10.20">
    <property type="entry name" value="Glycosyl hydrolase domain, family 43"/>
    <property type="match status" value="1"/>
</dbReference>
<dbReference type="SUPFAM" id="SSF49899">
    <property type="entry name" value="Concanavalin A-like lectins/glucanases"/>
    <property type="match status" value="1"/>
</dbReference>
<dbReference type="Pfam" id="PF17851">
    <property type="entry name" value="GH43_C2"/>
    <property type="match status" value="1"/>
</dbReference>
<dbReference type="GO" id="GO:0005975">
    <property type="term" value="P:carbohydrate metabolic process"/>
    <property type="evidence" value="ECO:0007669"/>
    <property type="project" value="InterPro"/>
</dbReference>
<reference evidence="9 10" key="1">
    <citation type="journal article" date="2015" name="Int. J. Syst. Evol. Microbiol.">
        <title>Sphingomonas hengshuiensis sp. nov., isolated from lake wetland.</title>
        <authorList>
            <person name="Wei S."/>
            <person name="Wang T."/>
            <person name="Liu H."/>
            <person name="Zhang C."/>
            <person name="Guo J."/>
            <person name="Wang Q."/>
            <person name="Liang K."/>
            <person name="Zhang Z."/>
        </authorList>
    </citation>
    <scope>NUCLEOTIDE SEQUENCE [LARGE SCALE GENOMIC DNA]</scope>
    <source>
        <strain evidence="9 10">WHSC-8</strain>
    </source>
</reference>
<sequence length="522" mass="57817">MKAFVASAILLAAALPASAQVWRSDQGDGTFRNPVLYADYPDPDVIRVGSDYYFATTTFVNTPGITILHSKDLVNWTLHAHVTDRLDGREQYDLKNGNGYRGGLYATSLRYHKGMFYIAVTPVGQKTRIYTARDLRGPWQFHQLDREAFDPGFFIDDDGTGYIATASTADGTITLLTLDKAFRTVVDARKIHYIKGAEGAKVIKRGGYYYIFNSIPPRLGMTVSRARSLFGPWETRNQIDDKSGGHQGALVDLPNGQWFGFVMVDAGSIGRMTNFSPVFWEDDWPRWGTPDAPDRVPDRARKPIQGFAFAEPATSDDFARSRLGLQWQWNHNPDDTRWSLRERPGFLRLRATQANDIWSARNTLTQKGQGPQSRAVVKLDIRQVRAGDRCGFGTFGQYSASIAASRAADGKPYLAMSVVESTQSGPKIDLRVPNEPITGNALWIAVDADFVQDRAVLSYSLDGRAWKGLGGDFPLAFAWRTGTFQGEQFAISCFNPQPGGGTLDVDSFMLTRGKPVAATPKP</sequence>
<keyword evidence="10" id="KW-1185">Reference proteome</keyword>
<dbReference type="InterPro" id="IPR013320">
    <property type="entry name" value="ConA-like_dom_sf"/>
</dbReference>
<feature type="active site" description="Proton donor" evidence="4">
    <location>
        <position position="198"/>
    </location>
</feature>
<accession>A0A7U4J940</accession>
<evidence type="ECO:0000256" key="5">
    <source>
        <dbReference type="PIRSR" id="PIRSR606710-2"/>
    </source>
</evidence>
<dbReference type="InterPro" id="IPR023296">
    <property type="entry name" value="Glyco_hydro_beta-prop_sf"/>
</dbReference>
<dbReference type="GO" id="GO:0004553">
    <property type="term" value="F:hydrolase activity, hydrolyzing O-glycosyl compounds"/>
    <property type="evidence" value="ECO:0007669"/>
    <property type="project" value="InterPro"/>
</dbReference>
<dbReference type="PANTHER" id="PTHR42812">
    <property type="entry name" value="BETA-XYLOSIDASE"/>
    <property type="match status" value="1"/>
</dbReference>
<evidence type="ECO:0000256" key="3">
    <source>
        <dbReference type="ARBA" id="ARBA00023295"/>
    </source>
</evidence>
<dbReference type="SUPFAM" id="SSF75005">
    <property type="entry name" value="Arabinanase/levansucrase/invertase"/>
    <property type="match status" value="1"/>
</dbReference>
<organism evidence="9 10">
    <name type="scientific">Sphingomonas hengshuiensis</name>
    <dbReference type="NCBI Taxonomy" id="1609977"/>
    <lineage>
        <taxon>Bacteria</taxon>
        <taxon>Pseudomonadati</taxon>
        <taxon>Pseudomonadota</taxon>
        <taxon>Alphaproteobacteria</taxon>
        <taxon>Sphingomonadales</taxon>
        <taxon>Sphingomonadaceae</taxon>
        <taxon>Sphingomonas</taxon>
    </lineage>
</organism>
<proteinExistence type="inferred from homology"/>
<dbReference type="Pfam" id="PF04616">
    <property type="entry name" value="Glyco_hydro_43"/>
    <property type="match status" value="1"/>
</dbReference>
<dbReference type="InterPro" id="IPR051795">
    <property type="entry name" value="Glycosyl_Hydrlase_43"/>
</dbReference>
<feature type="site" description="Important for catalytic activity, responsible for pKa modulation of the active site Glu and correct orientation of both the proton donor and substrate" evidence="5">
    <location>
        <position position="150"/>
    </location>
</feature>
<feature type="active site" description="Proton acceptor" evidence="4">
    <location>
        <position position="42"/>
    </location>
</feature>
<dbReference type="RefSeq" id="WP_044332723.1">
    <property type="nucleotide sequence ID" value="NZ_CP010836.1"/>
</dbReference>